<accession>A0ABD0VST4</accession>
<dbReference type="Proteomes" id="UP001552299">
    <property type="component" value="Unassembled WGS sequence"/>
</dbReference>
<protein>
    <recommendedName>
        <fullName evidence="5">DUF4408 domain-containing protein</fullName>
    </recommendedName>
</protein>
<dbReference type="Pfam" id="PF05553">
    <property type="entry name" value="DUF761"/>
    <property type="match status" value="1"/>
</dbReference>
<keyword evidence="2" id="KW-0812">Transmembrane</keyword>
<keyword evidence="2" id="KW-0472">Membrane</keyword>
<dbReference type="AlphaFoldDB" id="A0ABD0VST4"/>
<name>A0ABD0VST4_DENTH</name>
<keyword evidence="2" id="KW-1133">Transmembrane helix</keyword>
<evidence type="ECO:0008006" key="5">
    <source>
        <dbReference type="Google" id="ProtNLM"/>
    </source>
</evidence>
<dbReference type="EMBL" id="JANQDX010000001">
    <property type="protein sequence ID" value="KAL0928144.1"/>
    <property type="molecule type" value="Genomic_DNA"/>
</dbReference>
<sequence length="154" mass="18109">MEEEKRRKRGMEIDQILETIAFAATAALFISGMKLFLPLVFRRRWSATTTPPPLLFLLLHLIVASIVLVSIHQSLFTPSNHRYMRRRSHCSKRKNRRSVKEKNKWEEEEEAEEEGVDADELNAKVEAFIKEFRQQLRIESFSSRFEASEYSFSS</sequence>
<feature type="compositionally biased region" description="Basic residues" evidence="1">
    <location>
        <begin position="86"/>
        <end position="97"/>
    </location>
</feature>
<comment type="caution">
    <text evidence="3">The sequence shown here is derived from an EMBL/GenBank/DDBJ whole genome shotgun (WGS) entry which is preliminary data.</text>
</comment>
<evidence type="ECO:0000256" key="1">
    <source>
        <dbReference type="SAM" id="MobiDB-lite"/>
    </source>
</evidence>
<gene>
    <name evidence="3" type="ORF">M5K25_000011</name>
</gene>
<feature type="transmembrane region" description="Helical" evidence="2">
    <location>
        <begin position="20"/>
        <end position="41"/>
    </location>
</feature>
<organism evidence="3 4">
    <name type="scientific">Dendrobium thyrsiflorum</name>
    <name type="common">Pinecone-like raceme dendrobium</name>
    <name type="synonym">Orchid</name>
    <dbReference type="NCBI Taxonomy" id="117978"/>
    <lineage>
        <taxon>Eukaryota</taxon>
        <taxon>Viridiplantae</taxon>
        <taxon>Streptophyta</taxon>
        <taxon>Embryophyta</taxon>
        <taxon>Tracheophyta</taxon>
        <taxon>Spermatophyta</taxon>
        <taxon>Magnoliopsida</taxon>
        <taxon>Liliopsida</taxon>
        <taxon>Asparagales</taxon>
        <taxon>Orchidaceae</taxon>
        <taxon>Epidendroideae</taxon>
        <taxon>Malaxideae</taxon>
        <taxon>Dendrobiinae</taxon>
        <taxon>Dendrobium</taxon>
    </lineage>
</organism>
<feature type="compositionally biased region" description="Acidic residues" evidence="1">
    <location>
        <begin position="106"/>
        <end position="117"/>
    </location>
</feature>
<feature type="transmembrane region" description="Helical" evidence="2">
    <location>
        <begin position="53"/>
        <end position="76"/>
    </location>
</feature>
<proteinExistence type="predicted"/>
<evidence type="ECO:0000313" key="4">
    <source>
        <dbReference type="Proteomes" id="UP001552299"/>
    </source>
</evidence>
<dbReference type="InterPro" id="IPR008480">
    <property type="entry name" value="DUF761_pln"/>
</dbReference>
<reference evidence="3 4" key="1">
    <citation type="journal article" date="2024" name="Plant Biotechnol. J.">
        <title>Dendrobium thyrsiflorum genome and its molecular insights into genes involved in important horticultural traits.</title>
        <authorList>
            <person name="Chen B."/>
            <person name="Wang J.Y."/>
            <person name="Zheng P.J."/>
            <person name="Li K.L."/>
            <person name="Liang Y.M."/>
            <person name="Chen X.F."/>
            <person name="Zhang C."/>
            <person name="Zhao X."/>
            <person name="He X."/>
            <person name="Zhang G.Q."/>
            <person name="Liu Z.J."/>
            <person name="Xu Q."/>
        </authorList>
    </citation>
    <scope>NUCLEOTIDE SEQUENCE [LARGE SCALE GENOMIC DNA]</scope>
    <source>
        <strain evidence="3">GZMU011</strain>
    </source>
</reference>
<evidence type="ECO:0000313" key="3">
    <source>
        <dbReference type="EMBL" id="KAL0928144.1"/>
    </source>
</evidence>
<keyword evidence="4" id="KW-1185">Reference proteome</keyword>
<evidence type="ECO:0000256" key="2">
    <source>
        <dbReference type="SAM" id="Phobius"/>
    </source>
</evidence>
<feature type="region of interest" description="Disordered" evidence="1">
    <location>
        <begin position="86"/>
        <end position="117"/>
    </location>
</feature>